<dbReference type="CDD" id="cd03814">
    <property type="entry name" value="GT4-like"/>
    <property type="match status" value="1"/>
</dbReference>
<accession>A0A7W5GEK6</accession>
<dbReference type="AlphaFoldDB" id="A0A7W5GEK6"/>
<comment type="caution">
    <text evidence="3">The sequence shown here is derived from an EMBL/GenBank/DDBJ whole genome shotgun (WGS) entry which is preliminary data.</text>
</comment>
<feature type="domain" description="Glycosyl transferase family 1" evidence="1">
    <location>
        <begin position="186"/>
        <end position="348"/>
    </location>
</feature>
<evidence type="ECO:0000259" key="2">
    <source>
        <dbReference type="Pfam" id="PF13439"/>
    </source>
</evidence>
<organism evidence="3 4">
    <name type="scientific">Paenibacillus endophyticus</name>
    <dbReference type="NCBI Taxonomy" id="1294268"/>
    <lineage>
        <taxon>Bacteria</taxon>
        <taxon>Bacillati</taxon>
        <taxon>Bacillota</taxon>
        <taxon>Bacilli</taxon>
        <taxon>Bacillales</taxon>
        <taxon>Paenibacillaceae</taxon>
        <taxon>Paenibacillus</taxon>
    </lineage>
</organism>
<proteinExistence type="predicted"/>
<dbReference type="PANTHER" id="PTHR45947:SF3">
    <property type="entry name" value="SULFOQUINOVOSYL TRANSFERASE SQD2"/>
    <property type="match status" value="1"/>
</dbReference>
<feature type="domain" description="Glycosyltransferase subfamily 4-like N-terminal" evidence="2">
    <location>
        <begin position="14"/>
        <end position="177"/>
    </location>
</feature>
<dbReference type="EMBL" id="JACHXW010000034">
    <property type="protein sequence ID" value="MBB3156222.1"/>
    <property type="molecule type" value="Genomic_DNA"/>
</dbReference>
<dbReference type="Gene3D" id="3.40.50.2000">
    <property type="entry name" value="Glycogen Phosphorylase B"/>
    <property type="match status" value="2"/>
</dbReference>
<keyword evidence="3" id="KW-0808">Transferase</keyword>
<name>A0A7W5GEK6_9BACL</name>
<evidence type="ECO:0000259" key="1">
    <source>
        <dbReference type="Pfam" id="PF00534"/>
    </source>
</evidence>
<dbReference type="InterPro" id="IPR001296">
    <property type="entry name" value="Glyco_trans_1"/>
</dbReference>
<dbReference type="PANTHER" id="PTHR45947">
    <property type="entry name" value="SULFOQUINOVOSYL TRANSFERASE SQD2"/>
    <property type="match status" value="1"/>
</dbReference>
<dbReference type="GO" id="GO:0016758">
    <property type="term" value="F:hexosyltransferase activity"/>
    <property type="evidence" value="ECO:0007669"/>
    <property type="project" value="TreeGrafter"/>
</dbReference>
<keyword evidence="4" id="KW-1185">Reference proteome</keyword>
<reference evidence="3 4" key="1">
    <citation type="submission" date="2020-08" db="EMBL/GenBank/DDBJ databases">
        <title>Genomic Encyclopedia of Type Strains, Phase III (KMG-III): the genomes of soil and plant-associated and newly described type strains.</title>
        <authorList>
            <person name="Whitman W."/>
        </authorList>
    </citation>
    <scope>NUCLEOTIDE SEQUENCE [LARGE SCALE GENOMIC DNA]</scope>
    <source>
        <strain evidence="3 4">CECT 8234</strain>
    </source>
</reference>
<dbReference type="Pfam" id="PF00534">
    <property type="entry name" value="Glycos_transf_1"/>
    <property type="match status" value="1"/>
</dbReference>
<dbReference type="InterPro" id="IPR028098">
    <property type="entry name" value="Glyco_trans_4-like_N"/>
</dbReference>
<sequence>MRIAVFSDTYVPQINGVALTLKRWTDYLSDHGVECMLFVPTAPEPSYEEEVCRLASIPLLLYPEHRFAIPNLLRIRHQLSRFKPDLVHIATPFNVGLAGLTAAQKLHIPVVASYHTHFDHYLDSYRFPFARACYWPYIKWFHRSCSAIFAPSLETINRLEDKGLRNLALWTRGVDCDLFTPEKRSDRIREQFGIKERYLLLFVGRLAPEKDLDILLQLMHRLPEEIRGQVHWLIVGDGPMMEQARQEAPPNATFAGYQSGEALAELYASSDLFVFPSSTETFGNVVLEAAASGLPSIVADSGGVTEIVQHGESGMHAKARNTESFLAALTDWAEHPGKWQEFGVNARAFALTRTWDLAMESIYTRCVQIAESEHNQLAAARQTMVCIREESETA</sequence>
<dbReference type="RefSeq" id="WP_183571485.1">
    <property type="nucleotide sequence ID" value="NZ_CBCSLB010000038.1"/>
</dbReference>
<dbReference type="SUPFAM" id="SSF53756">
    <property type="entry name" value="UDP-Glycosyltransferase/glycogen phosphorylase"/>
    <property type="match status" value="1"/>
</dbReference>
<dbReference type="InterPro" id="IPR050194">
    <property type="entry name" value="Glycosyltransferase_grp1"/>
</dbReference>
<gene>
    <name evidence="3" type="ORF">FHS16_006344</name>
</gene>
<dbReference type="Pfam" id="PF13439">
    <property type="entry name" value="Glyco_transf_4"/>
    <property type="match status" value="1"/>
</dbReference>
<dbReference type="Proteomes" id="UP000518605">
    <property type="component" value="Unassembled WGS sequence"/>
</dbReference>
<protein>
    <submittedName>
        <fullName evidence="3">Glycosyltransferase involved in cell wall biosynthesis</fullName>
    </submittedName>
</protein>
<evidence type="ECO:0000313" key="4">
    <source>
        <dbReference type="Proteomes" id="UP000518605"/>
    </source>
</evidence>
<evidence type="ECO:0000313" key="3">
    <source>
        <dbReference type="EMBL" id="MBB3156222.1"/>
    </source>
</evidence>